<evidence type="ECO:0000259" key="3">
    <source>
        <dbReference type="PROSITE" id="PS51194"/>
    </source>
</evidence>
<organism evidence="4">
    <name type="scientific">marine sediment metagenome</name>
    <dbReference type="NCBI Taxonomy" id="412755"/>
    <lineage>
        <taxon>unclassified sequences</taxon>
        <taxon>metagenomes</taxon>
        <taxon>ecological metagenomes</taxon>
    </lineage>
</organism>
<dbReference type="GO" id="GO:0005524">
    <property type="term" value="F:ATP binding"/>
    <property type="evidence" value="ECO:0007669"/>
    <property type="project" value="InterPro"/>
</dbReference>
<sequence>MVTARRMTTSSTRAILNSTAREFYIPHNEQLYALIPEAREVMVKKVSLMALPHTTDVTRLARNLGYIVPAPILSQYSWPTDPAPFVTQKTTAALLTMNPRAYVLSEMGTGKTRAALFACDHMFEKHVIKKVLVAAPLSTLSQVWDREIFQYFGHLTVQVVYGTRERRIEQLKKPADIYVVNHDGVGVVLKELLAMKFDVVIVDEIGCFRNKKTDRWRDMNLIVTPAPYAWGMTGSPTPNTPVDAWGIAKLLTPTRAPTWKKEFQRRTMTQVTQFRWIPKPDANDHVYSMLQPAVRYKRDDCLELPDVSYVTTVIPQSKGIKKVYDQLIAKLRVAFNEGQVTAANEGVLFMKLMQVACGWVYTTDRGIVSLDNRARVKEVIDLYDQAAGKVIVFADFKHAAYELHKCMLKKKIKAVLVTGDTSKKDRDMIFSSFQNSAEKSMIVAHPKCMSHGLTLTAANTIIWFTPTTSLETYEQACARIQRPGQTRKSLIIHLTGSPIESKIYSRLRQKASIQGALLDMFQDN</sequence>
<dbReference type="Pfam" id="PF00271">
    <property type="entry name" value="Helicase_C"/>
    <property type="match status" value="1"/>
</dbReference>
<dbReference type="SMART" id="SM00487">
    <property type="entry name" value="DEXDc"/>
    <property type="match status" value="1"/>
</dbReference>
<dbReference type="InterPro" id="IPR049730">
    <property type="entry name" value="SNF2/RAD54-like_C"/>
</dbReference>
<dbReference type="CDD" id="cd18793">
    <property type="entry name" value="SF2_C_SNF"/>
    <property type="match status" value="1"/>
</dbReference>
<dbReference type="InterPro" id="IPR001650">
    <property type="entry name" value="Helicase_C-like"/>
</dbReference>
<protein>
    <recommendedName>
        <fullName evidence="5">Helicase ATP-binding domain-containing protein</fullName>
    </recommendedName>
</protein>
<dbReference type="AlphaFoldDB" id="A0A0F9RHS2"/>
<dbReference type="PANTHER" id="PTHR45766">
    <property type="entry name" value="DNA ANNEALING HELICASE AND ENDONUCLEASE ZRANB3 FAMILY MEMBER"/>
    <property type="match status" value="1"/>
</dbReference>
<evidence type="ECO:0000259" key="2">
    <source>
        <dbReference type="PROSITE" id="PS51192"/>
    </source>
</evidence>
<reference evidence="4" key="1">
    <citation type="journal article" date="2015" name="Nature">
        <title>Complex archaea that bridge the gap between prokaryotes and eukaryotes.</title>
        <authorList>
            <person name="Spang A."/>
            <person name="Saw J.H."/>
            <person name="Jorgensen S.L."/>
            <person name="Zaremba-Niedzwiedzka K."/>
            <person name="Martijn J."/>
            <person name="Lind A.E."/>
            <person name="van Eijk R."/>
            <person name="Schleper C."/>
            <person name="Guy L."/>
            <person name="Ettema T.J."/>
        </authorList>
    </citation>
    <scope>NUCLEOTIDE SEQUENCE</scope>
</reference>
<evidence type="ECO:0008006" key="5">
    <source>
        <dbReference type="Google" id="ProtNLM"/>
    </source>
</evidence>
<dbReference type="InterPro" id="IPR038718">
    <property type="entry name" value="SNF2-like_sf"/>
</dbReference>
<dbReference type="Gene3D" id="3.40.50.10810">
    <property type="entry name" value="Tandem AAA-ATPase domain"/>
    <property type="match status" value="1"/>
</dbReference>
<evidence type="ECO:0000256" key="1">
    <source>
        <dbReference type="ARBA" id="ARBA00022801"/>
    </source>
</evidence>
<proteinExistence type="predicted"/>
<evidence type="ECO:0000313" key="4">
    <source>
        <dbReference type="EMBL" id="KKN24581.1"/>
    </source>
</evidence>
<dbReference type="InterPro" id="IPR000330">
    <property type="entry name" value="SNF2_N"/>
</dbReference>
<feature type="domain" description="Helicase C-terminal" evidence="3">
    <location>
        <begin position="378"/>
        <end position="524"/>
    </location>
</feature>
<dbReference type="InterPro" id="IPR014001">
    <property type="entry name" value="Helicase_ATP-bd"/>
</dbReference>
<dbReference type="PROSITE" id="PS51194">
    <property type="entry name" value="HELICASE_CTER"/>
    <property type="match status" value="1"/>
</dbReference>
<dbReference type="GO" id="GO:0006281">
    <property type="term" value="P:DNA repair"/>
    <property type="evidence" value="ECO:0007669"/>
    <property type="project" value="TreeGrafter"/>
</dbReference>
<dbReference type="SUPFAM" id="SSF52540">
    <property type="entry name" value="P-loop containing nucleoside triphosphate hydrolases"/>
    <property type="match status" value="1"/>
</dbReference>
<dbReference type="EMBL" id="LAZR01002872">
    <property type="protein sequence ID" value="KKN24581.1"/>
    <property type="molecule type" value="Genomic_DNA"/>
</dbReference>
<accession>A0A0F9RHS2</accession>
<dbReference type="Gene3D" id="3.40.50.300">
    <property type="entry name" value="P-loop containing nucleotide triphosphate hydrolases"/>
    <property type="match status" value="1"/>
</dbReference>
<dbReference type="GO" id="GO:0016787">
    <property type="term" value="F:hydrolase activity"/>
    <property type="evidence" value="ECO:0007669"/>
    <property type="project" value="UniProtKB-KW"/>
</dbReference>
<dbReference type="PANTHER" id="PTHR45766:SF6">
    <property type="entry name" value="SWI_SNF-RELATED MATRIX-ASSOCIATED ACTIN-DEPENDENT REGULATOR OF CHROMATIN SUBFAMILY A-LIKE PROTEIN 1"/>
    <property type="match status" value="1"/>
</dbReference>
<feature type="domain" description="Helicase ATP-binding" evidence="2">
    <location>
        <begin position="92"/>
        <end position="254"/>
    </location>
</feature>
<dbReference type="Pfam" id="PF00176">
    <property type="entry name" value="SNF2-rel_dom"/>
    <property type="match status" value="1"/>
</dbReference>
<keyword evidence="1" id="KW-0378">Hydrolase</keyword>
<dbReference type="InterPro" id="IPR027417">
    <property type="entry name" value="P-loop_NTPase"/>
</dbReference>
<dbReference type="SMART" id="SM00490">
    <property type="entry name" value="HELICc"/>
    <property type="match status" value="1"/>
</dbReference>
<gene>
    <name evidence="4" type="ORF">LCGC14_0893350</name>
</gene>
<dbReference type="PROSITE" id="PS51192">
    <property type="entry name" value="HELICASE_ATP_BIND_1"/>
    <property type="match status" value="1"/>
</dbReference>
<name>A0A0F9RHS2_9ZZZZ</name>
<dbReference type="GO" id="GO:0031297">
    <property type="term" value="P:replication fork processing"/>
    <property type="evidence" value="ECO:0007669"/>
    <property type="project" value="TreeGrafter"/>
</dbReference>
<comment type="caution">
    <text evidence="4">The sequence shown here is derived from an EMBL/GenBank/DDBJ whole genome shotgun (WGS) entry which is preliminary data.</text>
</comment>